<keyword evidence="2" id="KW-1185">Reference proteome</keyword>
<accession>A0AAD4FFK2</accession>
<comment type="caution">
    <text evidence="1">The sequence shown here is derived from an EMBL/GenBank/DDBJ whole genome shotgun (WGS) entry which is preliminary data.</text>
</comment>
<evidence type="ECO:0000313" key="2">
    <source>
        <dbReference type="Proteomes" id="UP001199106"/>
    </source>
</evidence>
<evidence type="ECO:0000313" key="1">
    <source>
        <dbReference type="EMBL" id="KAG9188897.1"/>
    </source>
</evidence>
<proteinExistence type="predicted"/>
<dbReference type="EMBL" id="JAANER010000006">
    <property type="protein sequence ID" value="KAG9188897.1"/>
    <property type="molecule type" value="Genomic_DNA"/>
</dbReference>
<gene>
    <name evidence="1" type="ORF">G6011_07602</name>
</gene>
<dbReference type="Proteomes" id="UP001199106">
    <property type="component" value="Unassembled WGS sequence"/>
</dbReference>
<protein>
    <submittedName>
        <fullName evidence="1">Uncharacterized protein</fullName>
    </submittedName>
</protein>
<reference evidence="1" key="1">
    <citation type="submission" date="2021-07" db="EMBL/GenBank/DDBJ databases">
        <title>Genome Resource of American Ginseng Black Spot Pathogen Alternaria panax.</title>
        <authorList>
            <person name="Qiu C."/>
            <person name="Wang W."/>
            <person name="Liu Z."/>
        </authorList>
    </citation>
    <scope>NUCLEOTIDE SEQUENCE</scope>
    <source>
        <strain evidence="1">BNCC115425</strain>
    </source>
</reference>
<name>A0AAD4FFK2_9PLEO</name>
<sequence>MATQKQATPLMTSICSVKKAKKAKKTSLVVILRFITRNVLLYERARLDKITEFSAIEFPSRGLPAEIKKHVLSIRFR</sequence>
<organism evidence="1 2">
    <name type="scientific">Alternaria panax</name>
    <dbReference type="NCBI Taxonomy" id="48097"/>
    <lineage>
        <taxon>Eukaryota</taxon>
        <taxon>Fungi</taxon>
        <taxon>Dikarya</taxon>
        <taxon>Ascomycota</taxon>
        <taxon>Pezizomycotina</taxon>
        <taxon>Dothideomycetes</taxon>
        <taxon>Pleosporomycetidae</taxon>
        <taxon>Pleosporales</taxon>
        <taxon>Pleosporineae</taxon>
        <taxon>Pleosporaceae</taxon>
        <taxon>Alternaria</taxon>
        <taxon>Alternaria sect. Panax</taxon>
    </lineage>
</organism>
<dbReference type="AlphaFoldDB" id="A0AAD4FFK2"/>